<accession>A0A4Y7J7I7</accession>
<gene>
    <name evidence="7" type="ORF">C5167_014878</name>
</gene>
<dbReference type="PANTHER" id="PTHR48009">
    <property type="entry name" value="LEUCINE-RICH REPEAT (LRR) FAMILY PROTEIN"/>
    <property type="match status" value="1"/>
</dbReference>
<dbReference type="FunFam" id="3.80.10.10:FF:000400">
    <property type="entry name" value="Nuclear pore complex protein NUP107"/>
    <property type="match status" value="1"/>
</dbReference>
<dbReference type="PANTHER" id="PTHR48009:SF7">
    <property type="entry name" value="LEUCINE-RICH REPEAT (LRR) FAMILY PROTEIN"/>
    <property type="match status" value="1"/>
</dbReference>
<dbReference type="InterPro" id="IPR001611">
    <property type="entry name" value="Leu-rich_rpt"/>
</dbReference>
<keyword evidence="8" id="KW-1185">Reference proteome</keyword>
<dbReference type="EMBL" id="CM010717">
    <property type="protein sequence ID" value="RZC56022.1"/>
    <property type="molecule type" value="Genomic_DNA"/>
</dbReference>
<evidence type="ECO:0000256" key="5">
    <source>
        <dbReference type="ARBA" id="ARBA00023136"/>
    </source>
</evidence>
<feature type="chain" id="PRO_5021187379" description="Leucine-rich repeat-containing N-terminal plant-type domain-containing protein" evidence="6">
    <location>
        <begin position="25"/>
        <end position="417"/>
    </location>
</feature>
<dbReference type="InterPro" id="IPR032675">
    <property type="entry name" value="LRR_dom_sf"/>
</dbReference>
<dbReference type="Gene3D" id="3.80.10.10">
    <property type="entry name" value="Ribonuclease Inhibitor"/>
    <property type="match status" value="3"/>
</dbReference>
<evidence type="ECO:0008006" key="9">
    <source>
        <dbReference type="Google" id="ProtNLM"/>
    </source>
</evidence>
<proteinExistence type="predicted"/>
<feature type="signal peptide" evidence="6">
    <location>
        <begin position="1"/>
        <end position="24"/>
    </location>
</feature>
<dbReference type="SMART" id="SM00369">
    <property type="entry name" value="LRR_TYP"/>
    <property type="match status" value="5"/>
</dbReference>
<keyword evidence="2" id="KW-0433">Leucine-rich repeat</keyword>
<dbReference type="AlphaFoldDB" id="A0A4Y7J7I7"/>
<evidence type="ECO:0000313" key="7">
    <source>
        <dbReference type="EMBL" id="RZC56022.1"/>
    </source>
</evidence>
<comment type="subcellular location">
    <subcellularLocation>
        <location evidence="1">Membrane</location>
    </subcellularLocation>
</comment>
<sequence length="417" mass="45555">MGHLCFSLSLLLVLVLTLSSKGESKTYWGDIEGLKSLKKGITASSITPGSCLSSWDFSVDPCDNLYSSKFSCGFRCDGIVIAGFKRVTEISFDRAGYTGSLSSSTFTFPYLETLDFTDNSFTGVIPNSLSNLVRLRKLFLSGNSFSGYIPNSIGSSLTQLEELYLDNNHLQGSIPANFNNLVSLKRLGLHQNKLNGGIPNLGSLKNLVFIDLSNNLISGKIPENLPATLVQILMRNNYLTGNLPITLKNLGSLQVIDLSHNLLSGTVSIFDHPSLQQVTLSHNKFQSLQEPRNLIQSELLALDISYNDLHGELPVFMAKMKKISALSLEKNKLTGLIHPQYGIKTVSPEIGVTPFVRLLLGGNYLHGPIPRPLIGLKPGSAVVSLIDNCLYRCPTKLFFCRGGVQKSLIDCNKNLSP</sequence>
<protein>
    <recommendedName>
        <fullName evidence="9">Leucine-rich repeat-containing N-terminal plant-type domain-containing protein</fullName>
    </recommendedName>
</protein>
<organism evidence="7 8">
    <name type="scientific">Papaver somniferum</name>
    <name type="common">Opium poppy</name>
    <dbReference type="NCBI Taxonomy" id="3469"/>
    <lineage>
        <taxon>Eukaryota</taxon>
        <taxon>Viridiplantae</taxon>
        <taxon>Streptophyta</taxon>
        <taxon>Embryophyta</taxon>
        <taxon>Tracheophyta</taxon>
        <taxon>Spermatophyta</taxon>
        <taxon>Magnoliopsida</taxon>
        <taxon>Ranunculales</taxon>
        <taxon>Papaveraceae</taxon>
        <taxon>Papaveroideae</taxon>
        <taxon>Papaver</taxon>
    </lineage>
</organism>
<dbReference type="InterPro" id="IPR003591">
    <property type="entry name" value="Leu-rich_rpt_typical-subtyp"/>
</dbReference>
<evidence type="ECO:0000256" key="2">
    <source>
        <dbReference type="ARBA" id="ARBA00022614"/>
    </source>
</evidence>
<dbReference type="Pfam" id="PF00560">
    <property type="entry name" value="LRR_1"/>
    <property type="match status" value="2"/>
</dbReference>
<evidence type="ECO:0000256" key="4">
    <source>
        <dbReference type="ARBA" id="ARBA00022737"/>
    </source>
</evidence>
<dbReference type="OMA" id="TECRKYS"/>
<keyword evidence="5" id="KW-0472">Membrane</keyword>
<evidence type="ECO:0000256" key="1">
    <source>
        <dbReference type="ARBA" id="ARBA00004370"/>
    </source>
</evidence>
<dbReference type="Proteomes" id="UP000316621">
    <property type="component" value="Chromosome 3"/>
</dbReference>
<evidence type="ECO:0000256" key="3">
    <source>
        <dbReference type="ARBA" id="ARBA00022729"/>
    </source>
</evidence>
<dbReference type="InterPro" id="IPR053213">
    <property type="entry name" value="RLP29"/>
</dbReference>
<keyword evidence="3 6" id="KW-0732">Signal</keyword>
<dbReference type="OrthoDB" id="676979at2759"/>
<dbReference type="SUPFAM" id="SSF52058">
    <property type="entry name" value="L domain-like"/>
    <property type="match status" value="1"/>
</dbReference>
<dbReference type="GO" id="GO:0016020">
    <property type="term" value="C:membrane"/>
    <property type="evidence" value="ECO:0007669"/>
    <property type="project" value="UniProtKB-SubCell"/>
</dbReference>
<dbReference type="Pfam" id="PF13855">
    <property type="entry name" value="LRR_8"/>
    <property type="match status" value="1"/>
</dbReference>
<evidence type="ECO:0000256" key="6">
    <source>
        <dbReference type="SAM" id="SignalP"/>
    </source>
</evidence>
<keyword evidence="4" id="KW-0677">Repeat</keyword>
<evidence type="ECO:0000313" key="8">
    <source>
        <dbReference type="Proteomes" id="UP000316621"/>
    </source>
</evidence>
<dbReference type="STRING" id="3469.A0A4Y7J7I7"/>
<reference evidence="7 8" key="1">
    <citation type="journal article" date="2018" name="Science">
        <title>The opium poppy genome and morphinan production.</title>
        <authorList>
            <person name="Guo L."/>
            <person name="Winzer T."/>
            <person name="Yang X."/>
            <person name="Li Y."/>
            <person name="Ning Z."/>
            <person name="He Z."/>
            <person name="Teodor R."/>
            <person name="Lu Y."/>
            <person name="Bowser T.A."/>
            <person name="Graham I.A."/>
            <person name="Ye K."/>
        </authorList>
    </citation>
    <scope>NUCLEOTIDE SEQUENCE [LARGE SCALE GENOMIC DNA]</scope>
    <source>
        <strain evidence="8">cv. HN1</strain>
        <tissue evidence="7">Leaves</tissue>
    </source>
</reference>
<dbReference type="Gramene" id="RZC56022">
    <property type="protein sequence ID" value="RZC56022"/>
    <property type="gene ID" value="C5167_014878"/>
</dbReference>
<name>A0A4Y7J7I7_PAPSO</name>